<proteinExistence type="predicted"/>
<dbReference type="GO" id="GO:0046872">
    <property type="term" value="F:metal ion binding"/>
    <property type="evidence" value="ECO:0007669"/>
    <property type="project" value="UniProtKB-KW"/>
</dbReference>
<dbReference type="Pfam" id="PF01522">
    <property type="entry name" value="Polysacc_deac_1"/>
    <property type="match status" value="1"/>
</dbReference>
<dbReference type="CDD" id="cd10960">
    <property type="entry name" value="CE4_NodB_like_1"/>
    <property type="match status" value="1"/>
</dbReference>
<dbReference type="SUPFAM" id="SSF88713">
    <property type="entry name" value="Glycoside hydrolase/deacetylase"/>
    <property type="match status" value="1"/>
</dbReference>
<dbReference type="GO" id="GO:0005975">
    <property type="term" value="P:carbohydrate metabolic process"/>
    <property type="evidence" value="ECO:0007669"/>
    <property type="project" value="InterPro"/>
</dbReference>
<evidence type="ECO:0000256" key="2">
    <source>
        <dbReference type="ARBA" id="ARBA00022801"/>
    </source>
</evidence>
<dbReference type="EMBL" id="CZQE01000153">
    <property type="protein sequence ID" value="CUS44479.1"/>
    <property type="molecule type" value="Genomic_DNA"/>
</dbReference>
<keyword evidence="1" id="KW-0479">Metal-binding</keyword>
<dbReference type="InterPro" id="IPR050248">
    <property type="entry name" value="Polysacc_deacetylase_ArnD"/>
</dbReference>
<dbReference type="InterPro" id="IPR011330">
    <property type="entry name" value="Glyco_hydro/deAcase_b/a-brl"/>
</dbReference>
<evidence type="ECO:0000256" key="1">
    <source>
        <dbReference type="ARBA" id="ARBA00022723"/>
    </source>
</evidence>
<protein>
    <submittedName>
        <fullName evidence="4">Polysaccharide deacetylase</fullName>
    </submittedName>
</protein>
<keyword evidence="2" id="KW-0378">Hydrolase</keyword>
<evidence type="ECO:0000313" key="4">
    <source>
        <dbReference type="EMBL" id="CUS44479.1"/>
    </source>
</evidence>
<dbReference type="PANTHER" id="PTHR10587">
    <property type="entry name" value="GLYCOSYL TRANSFERASE-RELATED"/>
    <property type="match status" value="1"/>
</dbReference>
<dbReference type="GO" id="GO:0016810">
    <property type="term" value="F:hydrolase activity, acting on carbon-nitrogen (but not peptide) bonds"/>
    <property type="evidence" value="ECO:0007669"/>
    <property type="project" value="InterPro"/>
</dbReference>
<organism evidence="4">
    <name type="scientific">hydrothermal vent metagenome</name>
    <dbReference type="NCBI Taxonomy" id="652676"/>
    <lineage>
        <taxon>unclassified sequences</taxon>
        <taxon>metagenomes</taxon>
        <taxon>ecological metagenomes</taxon>
    </lineage>
</organism>
<dbReference type="InterPro" id="IPR002509">
    <property type="entry name" value="NODB_dom"/>
</dbReference>
<dbReference type="Gene3D" id="3.20.20.370">
    <property type="entry name" value="Glycoside hydrolase/deacetylase"/>
    <property type="match status" value="1"/>
</dbReference>
<feature type="domain" description="NodB homology" evidence="3">
    <location>
        <begin position="22"/>
        <end position="150"/>
    </location>
</feature>
<dbReference type="GO" id="GO:0016020">
    <property type="term" value="C:membrane"/>
    <property type="evidence" value="ECO:0007669"/>
    <property type="project" value="TreeGrafter"/>
</dbReference>
<evidence type="ECO:0000259" key="3">
    <source>
        <dbReference type="Pfam" id="PF01522"/>
    </source>
</evidence>
<reference evidence="4" key="1">
    <citation type="submission" date="2015-10" db="EMBL/GenBank/DDBJ databases">
        <authorList>
            <person name="Gilbert D.G."/>
        </authorList>
    </citation>
    <scope>NUCLEOTIDE SEQUENCE</scope>
</reference>
<sequence>MKRPEKMWAGLVLGACLSAAGTAQAQEIAFTWDDLPAHGPLPEGTTRVEIGDRIIAAWKAAKLPPAYGFANGVHTEQEPASTAMLDRWRAAGLPLGNHSWSHMNLASNSAAAFGQDVIKGEGVVADRMKGQDWRWFRYPYLSEGDTPEKKAATRKLLADRGYRIAGVTMSFGDYMWNAPYARCVARKDDKAIAWLKKSYLDAADDSIAYGRSVFTSLLGRDIPYVLLMHVGALDAVMLPQLIDLYKRRGFTFVTLEQAQRDPWYKGYMDPRLPDAPVGPETQLQGKGLSVPVRHDYGPELATICT</sequence>
<accession>A0A160TM10</accession>
<gene>
    <name evidence="4" type="ORF">MGWOODY_Smn2567</name>
</gene>
<dbReference type="PANTHER" id="PTHR10587:SF133">
    <property type="entry name" value="CHITIN DEACETYLASE 1-RELATED"/>
    <property type="match status" value="1"/>
</dbReference>
<dbReference type="AlphaFoldDB" id="A0A160TM10"/>
<name>A0A160TM10_9ZZZZ</name>